<dbReference type="VEuPathDB" id="AmoebaDB:FDP41_013407"/>
<protein>
    <submittedName>
        <fullName evidence="1">Uncharacterized protein</fullName>
    </submittedName>
</protein>
<comment type="caution">
    <text evidence="1">The sequence shown here is derived from an EMBL/GenBank/DDBJ whole genome shotgun (WGS) entry which is preliminary data.</text>
</comment>
<dbReference type="VEuPathDB" id="AmoebaDB:NfTy_029140"/>
<dbReference type="VEuPathDB" id="AmoebaDB:NF0071090"/>
<dbReference type="EMBL" id="VFQX01000019">
    <property type="protein sequence ID" value="KAF0980193.1"/>
    <property type="molecule type" value="Genomic_DNA"/>
</dbReference>
<evidence type="ECO:0000313" key="3">
    <source>
        <dbReference type="Proteomes" id="UP000444721"/>
    </source>
</evidence>
<organism evidence="1 3">
    <name type="scientific">Naegleria fowleri</name>
    <name type="common">Brain eating amoeba</name>
    <dbReference type="NCBI Taxonomy" id="5763"/>
    <lineage>
        <taxon>Eukaryota</taxon>
        <taxon>Discoba</taxon>
        <taxon>Heterolobosea</taxon>
        <taxon>Tetramitia</taxon>
        <taxon>Eutetramitia</taxon>
        <taxon>Vahlkampfiidae</taxon>
        <taxon>Naegleria</taxon>
    </lineage>
</organism>
<dbReference type="Proteomes" id="UP000444721">
    <property type="component" value="Unassembled WGS sequence"/>
</dbReference>
<name>A0A6A5C010_NAEFO</name>
<dbReference type="EMBL" id="VFQX01000020">
    <property type="protein sequence ID" value="KAF0980112.1"/>
    <property type="molecule type" value="Genomic_DNA"/>
</dbReference>
<keyword evidence="3" id="KW-1185">Reference proteome</keyword>
<sequence>MTISYALISECQHAPQTSLSLTTLGSSPLTIHVISETSRQRTLRSIVEQKIIPKWINSSEEMMDTCTTLQHSRLVPTHDMFTFYIEREENNLNSKFQKEI</sequence>
<reference evidence="1 3" key="1">
    <citation type="journal article" date="2019" name="Sci. Rep.">
        <title>Nanopore sequencing improves the draft genome of the human pathogenic amoeba Naegleria fowleri.</title>
        <authorList>
            <person name="Liechti N."/>
            <person name="Schurch N."/>
            <person name="Bruggmann R."/>
            <person name="Wittwer M."/>
        </authorList>
    </citation>
    <scope>NUCLEOTIDE SEQUENCE [LARGE SCALE GENOMIC DNA]</scope>
    <source>
        <strain evidence="1 3">ATCC 30894</strain>
    </source>
</reference>
<gene>
    <name evidence="2" type="ORF">FDP41_013407</name>
    <name evidence="1" type="ORF">FDP41_013761</name>
</gene>
<dbReference type="RefSeq" id="XP_044564906.1">
    <property type="nucleotide sequence ID" value="XM_044704034.1"/>
</dbReference>
<dbReference type="VEuPathDB" id="AmoebaDB:FDP41_013761"/>
<dbReference type="GeneID" id="68120622"/>
<evidence type="ECO:0000313" key="2">
    <source>
        <dbReference type="EMBL" id="KAF0980193.1"/>
    </source>
</evidence>
<evidence type="ECO:0000313" key="1">
    <source>
        <dbReference type="EMBL" id="KAF0980112.1"/>
    </source>
</evidence>
<accession>A0A6A5C010</accession>
<proteinExistence type="predicted"/>
<dbReference type="AlphaFoldDB" id="A0A6A5C010"/>